<comment type="cofactor">
    <cofactor evidence="1">
        <name>Zn(2+)</name>
        <dbReference type="ChEBI" id="CHEBI:29105"/>
    </cofactor>
</comment>
<accession>A0ABU2GDJ9</accession>
<comment type="catalytic activity">
    <reaction evidence="9">
        <text>cytidine + H2O + H(+) = uridine + NH4(+)</text>
        <dbReference type="Rhea" id="RHEA:16069"/>
        <dbReference type="ChEBI" id="CHEBI:15377"/>
        <dbReference type="ChEBI" id="CHEBI:15378"/>
        <dbReference type="ChEBI" id="CHEBI:16704"/>
        <dbReference type="ChEBI" id="CHEBI:17562"/>
        <dbReference type="ChEBI" id="CHEBI:28938"/>
        <dbReference type="EC" id="3.5.4.5"/>
    </reaction>
</comment>
<dbReference type="PROSITE" id="PS51747">
    <property type="entry name" value="CYT_DCMP_DEAMINASES_2"/>
    <property type="match status" value="1"/>
</dbReference>
<dbReference type="Gene3D" id="3.40.140.10">
    <property type="entry name" value="Cytidine Deaminase, domain 2"/>
    <property type="match status" value="1"/>
</dbReference>
<dbReference type="InterPro" id="IPR016193">
    <property type="entry name" value="Cytidine_deaminase-like"/>
</dbReference>
<feature type="domain" description="CMP/dCMP-type deaminase" evidence="10">
    <location>
        <begin position="1"/>
        <end position="127"/>
    </location>
</feature>
<keyword evidence="6 11" id="KW-0378">Hydrolase</keyword>
<dbReference type="CDD" id="cd01283">
    <property type="entry name" value="cytidine_deaminase"/>
    <property type="match status" value="1"/>
</dbReference>
<dbReference type="NCBIfam" id="TIGR01354">
    <property type="entry name" value="cyt_deam_tetra"/>
    <property type="match status" value="1"/>
</dbReference>
<keyword evidence="5" id="KW-0479">Metal-binding</keyword>
<evidence type="ECO:0000256" key="7">
    <source>
        <dbReference type="ARBA" id="ARBA00022833"/>
    </source>
</evidence>
<dbReference type="Proteomes" id="UP001257060">
    <property type="component" value="Unassembled WGS sequence"/>
</dbReference>
<evidence type="ECO:0000256" key="9">
    <source>
        <dbReference type="ARBA" id="ARBA00049558"/>
    </source>
</evidence>
<keyword evidence="7" id="KW-0862">Zinc</keyword>
<evidence type="ECO:0000259" key="10">
    <source>
        <dbReference type="PROSITE" id="PS51747"/>
    </source>
</evidence>
<comment type="caution">
    <text evidence="11">The sequence shown here is derived from an EMBL/GenBank/DDBJ whole genome shotgun (WGS) entry which is preliminary data.</text>
</comment>
<dbReference type="InterPro" id="IPR002125">
    <property type="entry name" value="CMP_dCMP_dom"/>
</dbReference>
<dbReference type="GO" id="GO:0004126">
    <property type="term" value="F:cytidine deaminase activity"/>
    <property type="evidence" value="ECO:0007669"/>
    <property type="project" value="UniProtKB-EC"/>
</dbReference>
<proteinExistence type="inferred from homology"/>
<dbReference type="EMBL" id="JAMQOP010000001">
    <property type="protein sequence ID" value="MDS0298895.1"/>
    <property type="molecule type" value="Genomic_DNA"/>
</dbReference>
<dbReference type="PROSITE" id="PS00903">
    <property type="entry name" value="CYT_DCMP_DEAMINASES_1"/>
    <property type="match status" value="1"/>
</dbReference>
<name>A0ABU2GDJ9_9EURY</name>
<evidence type="ECO:0000256" key="1">
    <source>
        <dbReference type="ARBA" id="ARBA00001947"/>
    </source>
</evidence>
<evidence type="ECO:0000256" key="6">
    <source>
        <dbReference type="ARBA" id="ARBA00022801"/>
    </source>
</evidence>
<evidence type="ECO:0000256" key="3">
    <source>
        <dbReference type="ARBA" id="ARBA00006576"/>
    </source>
</evidence>
<dbReference type="EC" id="3.5.4.5" evidence="4"/>
<dbReference type="Pfam" id="PF00383">
    <property type="entry name" value="dCMP_cyt_deam_1"/>
    <property type="match status" value="1"/>
</dbReference>
<evidence type="ECO:0000256" key="5">
    <source>
        <dbReference type="ARBA" id="ARBA00022723"/>
    </source>
</evidence>
<evidence type="ECO:0000256" key="4">
    <source>
        <dbReference type="ARBA" id="ARBA00012783"/>
    </source>
</evidence>
<protein>
    <recommendedName>
        <fullName evidence="4">cytidine deaminase</fullName>
        <ecNumber evidence="4">3.5.4.5</ecNumber>
    </recommendedName>
    <alternativeName>
        <fullName evidence="8">Cytidine aminohydrolase</fullName>
    </alternativeName>
</protein>
<comment type="function">
    <text evidence="2">This enzyme scavenges exogenous and endogenous cytidine and 2'-deoxycytidine for UMP synthesis.</text>
</comment>
<dbReference type="PANTHER" id="PTHR11644">
    <property type="entry name" value="CYTIDINE DEAMINASE"/>
    <property type="match status" value="1"/>
</dbReference>
<gene>
    <name evidence="11" type="primary">cdd</name>
    <name evidence="11" type="ORF">NDI76_09070</name>
</gene>
<dbReference type="InterPro" id="IPR006262">
    <property type="entry name" value="Cyt_deam_tetra"/>
</dbReference>
<evidence type="ECO:0000313" key="11">
    <source>
        <dbReference type="EMBL" id="MDS0298895.1"/>
    </source>
</evidence>
<evidence type="ECO:0000256" key="8">
    <source>
        <dbReference type="ARBA" id="ARBA00032005"/>
    </source>
</evidence>
<dbReference type="InterPro" id="IPR050202">
    <property type="entry name" value="Cyt/Deoxycyt_deaminase"/>
</dbReference>
<reference evidence="11 12" key="1">
    <citation type="submission" date="2022-06" db="EMBL/GenBank/DDBJ databases">
        <title>Halogeometricum sp. a new haloarchaeum isolate from saline soil.</title>
        <authorList>
            <person name="Strakova D."/>
            <person name="Galisteo C."/>
            <person name="Sanchez-Porro C."/>
            <person name="Ventosa A."/>
        </authorList>
    </citation>
    <scope>NUCLEOTIDE SEQUENCE [LARGE SCALE GENOMIC DNA]</scope>
    <source>
        <strain evidence="11 12">S1BR25-6</strain>
    </source>
</reference>
<evidence type="ECO:0000313" key="12">
    <source>
        <dbReference type="Proteomes" id="UP001257060"/>
    </source>
</evidence>
<comment type="similarity">
    <text evidence="3">Belongs to the cytidine and deoxycytidylate deaminase family.</text>
</comment>
<dbReference type="NCBIfam" id="NF004064">
    <property type="entry name" value="PRK05578.1"/>
    <property type="match status" value="1"/>
</dbReference>
<dbReference type="InterPro" id="IPR016192">
    <property type="entry name" value="APOBEC/CMP_deaminase_Zn-bd"/>
</dbReference>
<sequence>MSDELVERARDVLEQAHVPYSEYRVGAALRTADGEVFVGCNIENANYSNSLHAEEVAVAEAVKKGHREFDRLAVSSGARDGVTPCGMCRQTLAEFCEEDLPVVCDEGDGEVTEYALGELLPNTISLDTLEAAERNRE</sequence>
<dbReference type="SUPFAM" id="SSF53927">
    <property type="entry name" value="Cytidine deaminase-like"/>
    <property type="match status" value="1"/>
</dbReference>
<organism evidence="11 12">
    <name type="scientific">Halogeometricum salsisoli</name>
    <dbReference type="NCBI Taxonomy" id="2950536"/>
    <lineage>
        <taxon>Archaea</taxon>
        <taxon>Methanobacteriati</taxon>
        <taxon>Methanobacteriota</taxon>
        <taxon>Stenosarchaea group</taxon>
        <taxon>Halobacteria</taxon>
        <taxon>Halobacteriales</taxon>
        <taxon>Haloferacaceae</taxon>
        <taxon>Halogeometricum</taxon>
    </lineage>
</organism>
<evidence type="ECO:0000256" key="2">
    <source>
        <dbReference type="ARBA" id="ARBA00003949"/>
    </source>
</evidence>
<keyword evidence="12" id="KW-1185">Reference proteome</keyword>
<dbReference type="RefSeq" id="WP_425498340.1">
    <property type="nucleotide sequence ID" value="NZ_JAMQOP010000001.1"/>
</dbReference>
<dbReference type="PANTHER" id="PTHR11644:SF2">
    <property type="entry name" value="CYTIDINE DEAMINASE"/>
    <property type="match status" value="1"/>
</dbReference>